<dbReference type="Proteomes" id="UP000717835">
    <property type="component" value="Unassembled WGS sequence"/>
</dbReference>
<reference evidence="1" key="2">
    <citation type="submission" date="2021-09" db="EMBL/GenBank/DDBJ databases">
        <authorList>
            <person name="Gilroy R."/>
        </authorList>
    </citation>
    <scope>NUCLEOTIDE SEQUENCE</scope>
    <source>
        <strain evidence="1">CHK55-1828</strain>
    </source>
</reference>
<sequence length="104" mass="11590">MAGNGSVINTIRLACLGKSNGQPFFLSPEGLFFHAPYSVSNQSNKSAENLEMCEIRVNTHILTGISRALIYLFSKRYARTGTLFSGVFRPFVFVCPLFIHLQTE</sequence>
<dbReference type="RefSeq" id="WP_276828159.1">
    <property type="nucleotide sequence ID" value="NZ_DYVX01000073.1"/>
</dbReference>
<accession>A0A921HY39</accession>
<gene>
    <name evidence="1" type="ORF">K8W02_09030</name>
</gene>
<proteinExistence type="predicted"/>
<dbReference type="AlphaFoldDB" id="A0A921HY39"/>
<comment type="caution">
    <text evidence="1">The sequence shown here is derived from an EMBL/GenBank/DDBJ whole genome shotgun (WGS) entry which is preliminary data.</text>
</comment>
<evidence type="ECO:0000313" key="2">
    <source>
        <dbReference type="Proteomes" id="UP000717835"/>
    </source>
</evidence>
<name>A0A921HY39_9BACT</name>
<reference evidence="1" key="1">
    <citation type="journal article" date="2021" name="PeerJ">
        <title>Extensive microbial diversity within the chicken gut microbiome revealed by metagenomics and culture.</title>
        <authorList>
            <person name="Gilroy R."/>
            <person name="Ravi A."/>
            <person name="Getino M."/>
            <person name="Pursley I."/>
            <person name="Horton D.L."/>
            <person name="Alikhan N.F."/>
            <person name="Baker D."/>
            <person name="Gharbi K."/>
            <person name="Hall N."/>
            <person name="Watson M."/>
            <person name="Adriaenssens E.M."/>
            <person name="Foster-Nyarko E."/>
            <person name="Jarju S."/>
            <person name="Secka A."/>
            <person name="Antonio M."/>
            <person name="Oren A."/>
            <person name="Chaudhuri R.R."/>
            <person name="La Ragione R."/>
            <person name="Hildebrand F."/>
            <person name="Pallen M.J."/>
        </authorList>
    </citation>
    <scope>NUCLEOTIDE SEQUENCE</scope>
    <source>
        <strain evidence="1">CHK55-1828</strain>
    </source>
</reference>
<evidence type="ECO:0000313" key="1">
    <source>
        <dbReference type="EMBL" id="HJF92510.1"/>
    </source>
</evidence>
<protein>
    <submittedName>
        <fullName evidence="1">Uncharacterized protein</fullName>
    </submittedName>
</protein>
<dbReference type="EMBL" id="DYVX01000073">
    <property type="protein sequence ID" value="HJF92510.1"/>
    <property type="molecule type" value="Genomic_DNA"/>
</dbReference>
<organism evidence="1 2">
    <name type="scientific">Mediterranea massiliensis</name>
    <dbReference type="NCBI Taxonomy" id="1841865"/>
    <lineage>
        <taxon>Bacteria</taxon>
        <taxon>Pseudomonadati</taxon>
        <taxon>Bacteroidota</taxon>
        <taxon>Bacteroidia</taxon>
        <taxon>Bacteroidales</taxon>
        <taxon>Bacteroidaceae</taxon>
        <taxon>Mediterranea</taxon>
    </lineage>
</organism>